<proteinExistence type="predicted"/>
<dbReference type="OrthoDB" id="5401170at2759"/>
<accession>A0A3E2HQQ8</accession>
<evidence type="ECO:0000313" key="2">
    <source>
        <dbReference type="Proteomes" id="UP000258309"/>
    </source>
</evidence>
<protein>
    <submittedName>
        <fullName evidence="1">Uncharacterized protein</fullName>
    </submittedName>
</protein>
<dbReference type="AlphaFoldDB" id="A0A3E2HQQ8"/>
<evidence type="ECO:0000313" key="1">
    <source>
        <dbReference type="EMBL" id="RFU35698.1"/>
    </source>
</evidence>
<comment type="caution">
    <text evidence="1">The sequence shown here is derived from an EMBL/GenBank/DDBJ whole genome shotgun (WGS) entry which is preliminary data.</text>
</comment>
<feature type="non-terminal residue" evidence="1">
    <location>
        <position position="1"/>
    </location>
</feature>
<dbReference type="Proteomes" id="UP000258309">
    <property type="component" value="Unassembled WGS sequence"/>
</dbReference>
<feature type="non-terminal residue" evidence="1">
    <location>
        <position position="429"/>
    </location>
</feature>
<gene>
    <name evidence="1" type="ORF">B7463_g721</name>
</gene>
<dbReference type="EMBL" id="NCSJ02000006">
    <property type="protein sequence ID" value="RFU35698.1"/>
    <property type="molecule type" value="Genomic_DNA"/>
</dbReference>
<name>A0A3E2HQQ8_SCYLI</name>
<organism evidence="1 2">
    <name type="scientific">Scytalidium lignicola</name>
    <name type="common">Hyphomycete</name>
    <dbReference type="NCBI Taxonomy" id="5539"/>
    <lineage>
        <taxon>Eukaryota</taxon>
        <taxon>Fungi</taxon>
        <taxon>Dikarya</taxon>
        <taxon>Ascomycota</taxon>
        <taxon>Pezizomycotina</taxon>
        <taxon>Leotiomycetes</taxon>
        <taxon>Leotiomycetes incertae sedis</taxon>
        <taxon>Scytalidium</taxon>
    </lineage>
</organism>
<reference evidence="1 2" key="1">
    <citation type="submission" date="2018-05" db="EMBL/GenBank/DDBJ databases">
        <title>Draft genome sequence of Scytalidium lignicola DSM 105466, a ubiquitous saprotrophic fungus.</title>
        <authorList>
            <person name="Buettner E."/>
            <person name="Gebauer A.M."/>
            <person name="Hofrichter M."/>
            <person name="Liers C."/>
            <person name="Kellner H."/>
        </authorList>
    </citation>
    <scope>NUCLEOTIDE SEQUENCE [LARGE SCALE GENOMIC DNA]</scope>
    <source>
        <strain evidence="1 2">DSM 105466</strain>
    </source>
</reference>
<keyword evidence="2" id="KW-1185">Reference proteome</keyword>
<sequence>MFNAGIPAIRWFGNYWDGHEVDFPERDGQPSTTWKLGAKLSDEKFDIMSGKKYDPDKFSPDAAWVPFLCTQVGVNDGPEHVIKVYMQIPRAGTMSDDSRSRAAQARKDVSANGAAEIEGLKLLTKGNCQSTPRLANYVQQKQKEDMWVPGGFLLFILMTKCPGTPLNGGFHEKPADERKEIRKAFEVAYKECLRCKVVNGDTGHDNLLWDNVTKTCYIVDFNWWYTPEPSQTWRDEIFTKMSRMPRMPRLLEVKAQSAREIVQTPVPNLILGRNKTFSTAIHHIRTVAQVLQWNDFERTVRQQTNLYKQQNNVNTDAMQYQNTREIWLGQIAKYMFEADCKYGFMTTYDQTVFLKQDVDPADNTKYALWVSRVIYHNTKAQKVAVGAQTAEYQSRVSLRECFMFLGLEIKNGNWQAVNPMQAAEWYQRY</sequence>